<dbReference type="Proteomes" id="UP000308489">
    <property type="component" value="Chromosome 1"/>
</dbReference>
<protein>
    <submittedName>
        <fullName evidence="2">Phosphoesterase</fullName>
    </submittedName>
</protein>
<dbReference type="AlphaFoldDB" id="A0A4U9RBS9"/>
<keyword evidence="1" id="KW-1133">Transmembrane helix</keyword>
<dbReference type="RefSeq" id="WP_138209993.1">
    <property type="nucleotide sequence ID" value="NZ_CBCRUQ010000017.1"/>
</dbReference>
<evidence type="ECO:0000256" key="1">
    <source>
        <dbReference type="SAM" id="Phobius"/>
    </source>
</evidence>
<feature type="transmembrane region" description="Helical" evidence="1">
    <location>
        <begin position="6"/>
        <end position="26"/>
    </location>
</feature>
<dbReference type="OrthoDB" id="1698854at2"/>
<sequence length="90" mass="10777">MKGLNYKFILIYFITINFIGFITMYIDKYKAKHHKWRIRENTLLLIATLGGSIGSYLGMQKFRHKTKHGKFIYGIPFILFLHIIIIYMLF</sequence>
<keyword evidence="3" id="KW-1185">Reference proteome</keyword>
<keyword evidence="1" id="KW-0472">Membrane</keyword>
<keyword evidence="1" id="KW-0812">Transmembrane</keyword>
<evidence type="ECO:0000313" key="3">
    <source>
        <dbReference type="Proteomes" id="UP000308489"/>
    </source>
</evidence>
<proteinExistence type="predicted"/>
<dbReference type="KEGG" id="hhw:NCTC503_01326"/>
<accession>A0A4U9RBS9</accession>
<gene>
    <name evidence="2" type="ORF">NCTC503_01326</name>
</gene>
<dbReference type="Pfam" id="PF06961">
    <property type="entry name" value="DUF1294"/>
    <property type="match status" value="1"/>
</dbReference>
<feature type="transmembrane region" description="Helical" evidence="1">
    <location>
        <begin position="38"/>
        <end position="59"/>
    </location>
</feature>
<feature type="transmembrane region" description="Helical" evidence="1">
    <location>
        <begin position="71"/>
        <end position="89"/>
    </location>
</feature>
<reference evidence="2 3" key="1">
    <citation type="submission" date="2019-05" db="EMBL/GenBank/DDBJ databases">
        <authorList>
            <consortium name="Pathogen Informatics"/>
        </authorList>
    </citation>
    <scope>NUCLEOTIDE SEQUENCE [LARGE SCALE GENOMIC DNA]</scope>
    <source>
        <strain evidence="2 3">NCTC503</strain>
    </source>
</reference>
<name>A0A4U9RBS9_HATHI</name>
<organism evidence="2 3">
    <name type="scientific">Hathewaya histolytica</name>
    <name type="common">Clostridium histolyticum</name>
    <dbReference type="NCBI Taxonomy" id="1498"/>
    <lineage>
        <taxon>Bacteria</taxon>
        <taxon>Bacillati</taxon>
        <taxon>Bacillota</taxon>
        <taxon>Clostridia</taxon>
        <taxon>Eubacteriales</taxon>
        <taxon>Clostridiaceae</taxon>
        <taxon>Hathewaya</taxon>
    </lineage>
</organism>
<dbReference type="EMBL" id="LR590481">
    <property type="protein sequence ID" value="VTQ89019.1"/>
    <property type="molecule type" value="Genomic_DNA"/>
</dbReference>
<evidence type="ECO:0000313" key="2">
    <source>
        <dbReference type="EMBL" id="VTQ89019.1"/>
    </source>
</evidence>
<dbReference type="InterPro" id="IPR010718">
    <property type="entry name" value="DUF1294"/>
</dbReference>